<evidence type="ECO:0000313" key="2">
    <source>
        <dbReference type="EMBL" id="MCP3730860.1"/>
    </source>
</evidence>
<dbReference type="RefSeq" id="WP_254292998.1">
    <property type="nucleotide sequence ID" value="NZ_JAMLDX010000007.1"/>
</dbReference>
<accession>A0A9X2HS28</accession>
<dbReference type="EMBL" id="JAMLDX010000007">
    <property type="protein sequence ID" value="MCP3730860.1"/>
    <property type="molecule type" value="Genomic_DNA"/>
</dbReference>
<keyword evidence="3" id="KW-1185">Reference proteome</keyword>
<sequence length="230" mass="24345">MRSLTALVLALAALPVAAAPVLPEAVSADTAASDATIERAELVRDVIARARADKDVSMMLVAANMLRQGDFVLVPAENAPLVIGRARAGEELPVTEPAALLREAQGWAAGDPDKLAAVEAAQAEASKGIIPAAIVYTHDLPADRTLTMRARAEGGRLALVRVRGDGDSALELSVTDAQGRIACSDRPPSGTPAVARRDLSCRWTPNRTEEYRITLKNKGRVWTRAILVSN</sequence>
<gene>
    <name evidence="2" type="ORF">M9978_10505</name>
</gene>
<name>A0A9X2HS28_9SPHN</name>
<feature type="chain" id="PRO_5040973816" evidence="1">
    <location>
        <begin position="19"/>
        <end position="230"/>
    </location>
</feature>
<comment type="caution">
    <text evidence="2">The sequence shown here is derived from an EMBL/GenBank/DDBJ whole genome shotgun (WGS) entry which is preliminary data.</text>
</comment>
<dbReference type="AlphaFoldDB" id="A0A9X2HS28"/>
<feature type="signal peptide" evidence="1">
    <location>
        <begin position="1"/>
        <end position="18"/>
    </location>
</feature>
<proteinExistence type="predicted"/>
<keyword evidence="1" id="KW-0732">Signal</keyword>
<evidence type="ECO:0000256" key="1">
    <source>
        <dbReference type="SAM" id="SignalP"/>
    </source>
</evidence>
<evidence type="ECO:0000313" key="3">
    <source>
        <dbReference type="Proteomes" id="UP001139451"/>
    </source>
</evidence>
<dbReference type="Proteomes" id="UP001139451">
    <property type="component" value="Unassembled WGS sequence"/>
</dbReference>
<organism evidence="2 3">
    <name type="scientific">Sphingomonas tagetis</name>
    <dbReference type="NCBI Taxonomy" id="2949092"/>
    <lineage>
        <taxon>Bacteria</taxon>
        <taxon>Pseudomonadati</taxon>
        <taxon>Pseudomonadota</taxon>
        <taxon>Alphaproteobacteria</taxon>
        <taxon>Sphingomonadales</taxon>
        <taxon>Sphingomonadaceae</taxon>
        <taxon>Sphingomonas</taxon>
    </lineage>
</organism>
<protein>
    <submittedName>
        <fullName evidence="2">Uncharacterized protein</fullName>
    </submittedName>
</protein>
<reference evidence="2" key="1">
    <citation type="submission" date="2022-05" db="EMBL/GenBank/DDBJ databases">
        <title>Sphingomonas sp. strain MG17 Genome sequencing and assembly.</title>
        <authorList>
            <person name="Kim I."/>
        </authorList>
    </citation>
    <scope>NUCLEOTIDE SEQUENCE</scope>
    <source>
        <strain evidence="2">MG17</strain>
    </source>
</reference>